<evidence type="ECO:0000256" key="6">
    <source>
        <dbReference type="PROSITE-ProRule" id="PRU00023"/>
    </source>
</evidence>
<feature type="domain" description="RING-type" evidence="9">
    <location>
        <begin position="643"/>
        <end position="684"/>
    </location>
</feature>
<evidence type="ECO:0000256" key="7">
    <source>
        <dbReference type="PROSITE-ProRule" id="PRU00175"/>
    </source>
</evidence>
<feature type="repeat" description="ANK" evidence="6">
    <location>
        <begin position="107"/>
        <end position="139"/>
    </location>
</feature>
<dbReference type="Pfam" id="PF12796">
    <property type="entry name" value="Ank_2"/>
    <property type="match status" value="2"/>
</dbReference>
<keyword evidence="5 6" id="KW-0040">ANK repeat</keyword>
<evidence type="ECO:0000256" key="5">
    <source>
        <dbReference type="ARBA" id="ARBA00023043"/>
    </source>
</evidence>
<proteinExistence type="predicted"/>
<sequence length="706" mass="72020">MTLKASVNVVLGGHWGSAKRLLQAAERGDAATVTEVLNAHPQLAAFGGFNSSSTPLHRAAAAGHVAVCQAVLDTLHTRDAGPAPPDRPAAGKWSRLAAALLDGRDGASQTPLMAACARGHAGVAAYLLAAGADPTLVDWTNLRSALHLAALGGHVATLRLLCDEGTRWAPRGGAGPRPPGPLRDTVLPDAQVGQAKFLDLRSYGGLTPLHCAVVTGSLEAVRVLLAAGAAIMVRTDGEAFVGSEFLVPGSTPLHMAVLMGHASIVHALLQAHQQFMGAMGQTLDARGRRPWEGSSRSDIRSVRNSLRRLPFHLARERGLPALQALVDPRVPIDVALDASRDSKAGIGPKRLSTLCAMCLQAALVDWLDACAAQVAAEGTARGAKERPPQPPRRPRRTSEQRRAAGAAASRAAGRAATAAGPAPAGAAPAGDATPASPFASPDWPRSAPASPARPPPAGAAPSTPPLAAAGAADASLHAYAGLLSLRRQLSVDELGAAARHAPAAPAPSPSARSVTLGTLRAAMPRQLSMPAFGARGAPSPGPQSLAVLSGLGPAGGTGGAARASPQPSPRPGQAEEGPIFVVRAPSQTSQSVLTMLSTLRERMRSTSDERVFAALGDAADKGLEASPSASPKASTAEPEEAECGICLDAGVEVAFSGCEHALCLSCARHLTQAGKRPPHCPFCRRMVVGFTRVPAAPGAARVPRSG</sequence>
<dbReference type="SUPFAM" id="SSF57850">
    <property type="entry name" value="RING/U-box"/>
    <property type="match status" value="1"/>
</dbReference>
<name>A0A1D1ZMB5_AUXPR</name>
<dbReference type="SUPFAM" id="SSF48403">
    <property type="entry name" value="Ankyrin repeat"/>
    <property type="match status" value="1"/>
</dbReference>
<gene>
    <name evidence="10" type="ORF">g.48844</name>
</gene>
<dbReference type="SMART" id="SM00248">
    <property type="entry name" value="ANK"/>
    <property type="match status" value="5"/>
</dbReference>
<feature type="region of interest" description="Disordered" evidence="8">
    <location>
        <begin position="378"/>
        <end position="467"/>
    </location>
</feature>
<dbReference type="SMART" id="SM00184">
    <property type="entry name" value="RING"/>
    <property type="match status" value="1"/>
</dbReference>
<evidence type="ECO:0000259" key="9">
    <source>
        <dbReference type="PROSITE" id="PS50089"/>
    </source>
</evidence>
<keyword evidence="4" id="KW-0862">Zinc</keyword>
<feature type="repeat" description="ANK" evidence="6">
    <location>
        <begin position="248"/>
        <end position="270"/>
    </location>
</feature>
<dbReference type="AlphaFoldDB" id="A0A1D1ZMB5"/>
<evidence type="ECO:0000256" key="3">
    <source>
        <dbReference type="ARBA" id="ARBA00022771"/>
    </source>
</evidence>
<keyword evidence="3 7" id="KW-0863">Zinc-finger</keyword>
<dbReference type="PROSITE" id="PS50089">
    <property type="entry name" value="ZF_RING_2"/>
    <property type="match status" value="1"/>
</dbReference>
<dbReference type="Gene3D" id="1.25.40.20">
    <property type="entry name" value="Ankyrin repeat-containing domain"/>
    <property type="match status" value="2"/>
</dbReference>
<dbReference type="PROSITE" id="PS50088">
    <property type="entry name" value="ANK_REPEAT"/>
    <property type="match status" value="3"/>
</dbReference>
<reference evidence="10" key="1">
    <citation type="submission" date="2015-08" db="EMBL/GenBank/DDBJ databases">
        <authorList>
            <person name="Babu N.S."/>
            <person name="Beckwith C.J."/>
            <person name="Beseler K.G."/>
            <person name="Brison A."/>
            <person name="Carone J.V."/>
            <person name="Caskin T.P."/>
            <person name="Diamond M."/>
            <person name="Durham M.E."/>
            <person name="Foxe J.M."/>
            <person name="Go M."/>
            <person name="Henderson B.A."/>
            <person name="Jones I.B."/>
            <person name="McGettigan J.A."/>
            <person name="Micheletti S.J."/>
            <person name="Nasrallah M.E."/>
            <person name="Ortiz D."/>
            <person name="Piller C.R."/>
            <person name="Privatt S.R."/>
            <person name="Schneider S.L."/>
            <person name="Sharp S."/>
            <person name="Smith T.C."/>
            <person name="Stanton J.D."/>
            <person name="Ullery H.E."/>
            <person name="Wilson R.J."/>
            <person name="Serrano M.G."/>
            <person name="Buck G."/>
            <person name="Lee V."/>
            <person name="Wang Y."/>
            <person name="Carvalho R."/>
            <person name="Voegtly L."/>
            <person name="Shi R."/>
            <person name="Duckworth R."/>
            <person name="Johnson A."/>
            <person name="Loviza R."/>
            <person name="Walstead R."/>
            <person name="Shah Z."/>
            <person name="Kiflezghi M."/>
            <person name="Wade K."/>
            <person name="Ball S.L."/>
            <person name="Bradley K.W."/>
            <person name="Asai D.J."/>
            <person name="Bowman C.A."/>
            <person name="Russell D.A."/>
            <person name="Pope W.H."/>
            <person name="Jacobs-Sera D."/>
            <person name="Hendrix R.W."/>
            <person name="Hatfull G.F."/>
        </authorList>
    </citation>
    <scope>NUCLEOTIDE SEQUENCE</scope>
</reference>
<organism evidence="10">
    <name type="scientific">Auxenochlorella protothecoides</name>
    <name type="common">Green microalga</name>
    <name type="synonym">Chlorella protothecoides</name>
    <dbReference type="NCBI Taxonomy" id="3075"/>
    <lineage>
        <taxon>Eukaryota</taxon>
        <taxon>Viridiplantae</taxon>
        <taxon>Chlorophyta</taxon>
        <taxon>core chlorophytes</taxon>
        <taxon>Trebouxiophyceae</taxon>
        <taxon>Chlorellales</taxon>
        <taxon>Chlorellaceae</taxon>
        <taxon>Auxenochlorella</taxon>
    </lineage>
</organism>
<dbReference type="EMBL" id="GDKF01010500">
    <property type="protein sequence ID" value="JAT68122.1"/>
    <property type="molecule type" value="Transcribed_RNA"/>
</dbReference>
<dbReference type="PROSITE" id="PS50297">
    <property type="entry name" value="ANK_REP_REGION"/>
    <property type="match status" value="3"/>
</dbReference>
<dbReference type="InterPro" id="IPR001841">
    <property type="entry name" value="Znf_RING"/>
</dbReference>
<accession>A0A1D1ZMB5</accession>
<evidence type="ECO:0000256" key="1">
    <source>
        <dbReference type="ARBA" id="ARBA00022723"/>
    </source>
</evidence>
<feature type="compositionally biased region" description="Low complexity" evidence="8">
    <location>
        <begin position="403"/>
        <end position="450"/>
    </location>
</feature>
<keyword evidence="1" id="KW-0479">Metal-binding</keyword>
<dbReference type="GO" id="GO:0008270">
    <property type="term" value="F:zinc ion binding"/>
    <property type="evidence" value="ECO:0007669"/>
    <property type="project" value="UniProtKB-KW"/>
</dbReference>
<dbReference type="InterPro" id="IPR002110">
    <property type="entry name" value="Ankyrin_rpt"/>
</dbReference>
<keyword evidence="2" id="KW-0677">Repeat</keyword>
<dbReference type="InterPro" id="IPR017907">
    <property type="entry name" value="Znf_RING_CS"/>
</dbReference>
<dbReference type="Pfam" id="PF13920">
    <property type="entry name" value="zf-C3HC4_3"/>
    <property type="match status" value="1"/>
</dbReference>
<dbReference type="PROSITE" id="PS00518">
    <property type="entry name" value="ZF_RING_1"/>
    <property type="match status" value="1"/>
</dbReference>
<evidence type="ECO:0000256" key="2">
    <source>
        <dbReference type="ARBA" id="ARBA00022737"/>
    </source>
</evidence>
<feature type="repeat" description="ANK" evidence="6">
    <location>
        <begin position="204"/>
        <end position="236"/>
    </location>
</feature>
<feature type="region of interest" description="Disordered" evidence="8">
    <location>
        <begin position="530"/>
        <end position="576"/>
    </location>
</feature>
<evidence type="ECO:0000256" key="4">
    <source>
        <dbReference type="ARBA" id="ARBA00022833"/>
    </source>
</evidence>
<evidence type="ECO:0000256" key="8">
    <source>
        <dbReference type="SAM" id="MobiDB-lite"/>
    </source>
</evidence>
<evidence type="ECO:0000313" key="10">
    <source>
        <dbReference type="EMBL" id="JAT68122.1"/>
    </source>
</evidence>
<feature type="compositionally biased region" description="Pro residues" evidence="8">
    <location>
        <begin position="451"/>
        <end position="464"/>
    </location>
</feature>
<dbReference type="InterPro" id="IPR036770">
    <property type="entry name" value="Ankyrin_rpt-contain_sf"/>
</dbReference>
<protein>
    <recommendedName>
        <fullName evidence="9">RING-type domain-containing protein</fullName>
    </recommendedName>
</protein>
<dbReference type="Gene3D" id="3.30.40.10">
    <property type="entry name" value="Zinc/RING finger domain, C3HC4 (zinc finger)"/>
    <property type="match status" value="1"/>
</dbReference>
<dbReference type="PANTHER" id="PTHR24203">
    <property type="entry name" value="ANKYRIN REPEAT FAMILY PROTEIN"/>
    <property type="match status" value="1"/>
</dbReference>
<dbReference type="PANTHER" id="PTHR24203:SF45">
    <property type="entry name" value="ANKYRIN REPEAT DOMAIN 6"/>
    <property type="match status" value="1"/>
</dbReference>
<dbReference type="InterPro" id="IPR013083">
    <property type="entry name" value="Znf_RING/FYVE/PHD"/>
</dbReference>